<comment type="caution">
    <text evidence="4">The sequence shown here is derived from an EMBL/GenBank/DDBJ whole genome shotgun (WGS) entry which is preliminary data.</text>
</comment>
<name>A0A4R7K164_9GAMM</name>
<dbReference type="RefSeq" id="WP_133734933.1">
    <property type="nucleotide sequence ID" value="NZ_SOAX01000001.1"/>
</dbReference>
<feature type="transmembrane region" description="Helical" evidence="3">
    <location>
        <begin position="139"/>
        <end position="157"/>
    </location>
</feature>
<evidence type="ECO:0000313" key="5">
    <source>
        <dbReference type="Proteomes" id="UP000295830"/>
    </source>
</evidence>
<feature type="transmembrane region" description="Helical" evidence="3">
    <location>
        <begin position="35"/>
        <end position="54"/>
    </location>
</feature>
<gene>
    <name evidence="4" type="ORF">DES49_0672</name>
</gene>
<keyword evidence="3" id="KW-0812">Transmembrane</keyword>
<feature type="coiled-coil region" evidence="1">
    <location>
        <begin position="257"/>
        <end position="332"/>
    </location>
</feature>
<organism evidence="4 5">
    <name type="scientific">Halospina denitrificans</name>
    <dbReference type="NCBI Taxonomy" id="332522"/>
    <lineage>
        <taxon>Bacteria</taxon>
        <taxon>Pseudomonadati</taxon>
        <taxon>Pseudomonadota</taxon>
        <taxon>Gammaproteobacteria</taxon>
        <taxon>Halospina</taxon>
    </lineage>
</organism>
<dbReference type="EMBL" id="SOAX01000001">
    <property type="protein sequence ID" value="TDT44561.1"/>
    <property type="molecule type" value="Genomic_DNA"/>
</dbReference>
<keyword evidence="3" id="KW-1133">Transmembrane helix</keyword>
<protein>
    <submittedName>
        <fullName evidence="4">Uncharacterized protein</fullName>
    </submittedName>
</protein>
<dbReference type="Proteomes" id="UP000295830">
    <property type="component" value="Unassembled WGS sequence"/>
</dbReference>
<feature type="transmembrane region" description="Helical" evidence="3">
    <location>
        <begin position="370"/>
        <end position="394"/>
    </location>
</feature>
<keyword evidence="1" id="KW-0175">Coiled coil</keyword>
<evidence type="ECO:0000256" key="1">
    <source>
        <dbReference type="SAM" id="Coils"/>
    </source>
</evidence>
<proteinExistence type="predicted"/>
<dbReference type="OrthoDB" id="5293851at2"/>
<evidence type="ECO:0000313" key="4">
    <source>
        <dbReference type="EMBL" id="TDT44561.1"/>
    </source>
</evidence>
<sequence>MTEENNQEPTTETQPRETGFDTLVGSGQVFHGRRLWAAITAILLVIAISWLSVIDRKTENYVNDAIVQALTTYGSLRVANGVISVIKTAEFDVQIASVGLGAMADPVDDLVEDGSNVMRMAIASLIIQKLMVEIVSANFFKILLTVTGLLLIGSLFIKGGRYSGFCMKAFALAGLARFLLVLVVFLNGMASQAFVAEKTEATQQKLSATSEKLGQVQQKAGGGVNKEERTKIQSEINALTDQQERLLESVGSAESAVNETAAELEASQSELSNLQEEKGLVEQYFPEESEHQALVNRVEEDEQAHEQAIAELEGYTEELSQVNEQIVALKATLRGEGKGWIAAATEKVNSAKEMLNFSTIKNEAEAMVDAILRLMALFVLKTVIIPIIFLVLLLQGFRYIWGIDARTLASQQWESAKGELSS</sequence>
<evidence type="ECO:0000256" key="2">
    <source>
        <dbReference type="SAM" id="MobiDB-lite"/>
    </source>
</evidence>
<dbReference type="AlphaFoldDB" id="A0A4R7K164"/>
<feature type="transmembrane region" description="Helical" evidence="3">
    <location>
        <begin position="169"/>
        <end position="190"/>
    </location>
</feature>
<reference evidence="4 5" key="1">
    <citation type="submission" date="2019-03" db="EMBL/GenBank/DDBJ databases">
        <title>Genomic Encyclopedia of Type Strains, Phase IV (KMG-IV): sequencing the most valuable type-strain genomes for metagenomic binning, comparative biology and taxonomic classification.</title>
        <authorList>
            <person name="Goeker M."/>
        </authorList>
    </citation>
    <scope>NUCLEOTIDE SEQUENCE [LARGE SCALE GENOMIC DNA]</scope>
    <source>
        <strain evidence="4 5">DSM 15505</strain>
    </source>
</reference>
<keyword evidence="3" id="KW-0472">Membrane</keyword>
<accession>A0A4R7K164</accession>
<keyword evidence="5" id="KW-1185">Reference proteome</keyword>
<feature type="region of interest" description="Disordered" evidence="2">
    <location>
        <begin position="1"/>
        <end position="20"/>
    </location>
</feature>
<evidence type="ECO:0000256" key="3">
    <source>
        <dbReference type="SAM" id="Phobius"/>
    </source>
</evidence>